<dbReference type="AlphaFoldDB" id="A0A2B7Z397"/>
<dbReference type="STRING" id="1447883.A0A2B7Z397"/>
<accession>A0A2B7Z397</accession>
<dbReference type="Proteomes" id="UP000224634">
    <property type="component" value="Unassembled WGS sequence"/>
</dbReference>
<reference evidence="1 2" key="1">
    <citation type="submission" date="2017-10" db="EMBL/GenBank/DDBJ databases">
        <title>Comparative genomics in systemic dimorphic fungi from Ajellomycetaceae.</title>
        <authorList>
            <person name="Munoz J.F."/>
            <person name="Mcewen J.G."/>
            <person name="Clay O.K."/>
            <person name="Cuomo C.A."/>
        </authorList>
    </citation>
    <scope>NUCLEOTIDE SEQUENCE [LARGE SCALE GENOMIC DNA]</scope>
    <source>
        <strain evidence="1 2">UAMH7299</strain>
    </source>
</reference>
<protein>
    <submittedName>
        <fullName evidence="1">Uncharacterized protein</fullName>
    </submittedName>
</protein>
<gene>
    <name evidence="1" type="ORF">AJ80_00506</name>
</gene>
<sequence>MTSINCLAIKFEPNTKNFRNRRMKRPTKSSFGNVGNVTIQTTITDKIPPKALAVFEFQNRDANTVPDEGLVEDYIWSLEIRLALNRLPLPRHLASQLKPKVLAEAAPFPAKFPTESPTGLECLECLGNNVFHPQAQLFTFWDKYVQMAILIRSTWN</sequence>
<organism evidence="1 2">
    <name type="scientific">Polytolypa hystricis (strain UAMH7299)</name>
    <dbReference type="NCBI Taxonomy" id="1447883"/>
    <lineage>
        <taxon>Eukaryota</taxon>
        <taxon>Fungi</taxon>
        <taxon>Dikarya</taxon>
        <taxon>Ascomycota</taxon>
        <taxon>Pezizomycotina</taxon>
        <taxon>Eurotiomycetes</taxon>
        <taxon>Eurotiomycetidae</taxon>
        <taxon>Onygenales</taxon>
        <taxon>Onygenales incertae sedis</taxon>
        <taxon>Polytolypa</taxon>
    </lineage>
</organism>
<evidence type="ECO:0000313" key="1">
    <source>
        <dbReference type="EMBL" id="PGH27719.1"/>
    </source>
</evidence>
<name>A0A2B7Z397_POLH7</name>
<keyword evidence="2" id="KW-1185">Reference proteome</keyword>
<dbReference type="OrthoDB" id="4188219at2759"/>
<comment type="caution">
    <text evidence="1">The sequence shown here is derived from an EMBL/GenBank/DDBJ whole genome shotgun (WGS) entry which is preliminary data.</text>
</comment>
<dbReference type="EMBL" id="PDNA01000004">
    <property type="protein sequence ID" value="PGH27719.1"/>
    <property type="molecule type" value="Genomic_DNA"/>
</dbReference>
<evidence type="ECO:0000313" key="2">
    <source>
        <dbReference type="Proteomes" id="UP000224634"/>
    </source>
</evidence>
<proteinExistence type="predicted"/>